<evidence type="ECO:0000313" key="4">
    <source>
        <dbReference type="Proteomes" id="UP001212841"/>
    </source>
</evidence>
<dbReference type="InterPro" id="IPR043127">
    <property type="entry name" value="Sec-1-like_dom3a"/>
</dbReference>
<dbReference type="AlphaFoldDB" id="A0AAD5X928"/>
<feature type="region of interest" description="Disordered" evidence="2">
    <location>
        <begin position="343"/>
        <end position="374"/>
    </location>
</feature>
<feature type="compositionally biased region" description="Basic residues" evidence="2">
    <location>
        <begin position="353"/>
        <end position="365"/>
    </location>
</feature>
<dbReference type="Gene3D" id="1.25.40.60">
    <property type="match status" value="1"/>
</dbReference>
<dbReference type="Proteomes" id="UP001212841">
    <property type="component" value="Unassembled WGS sequence"/>
</dbReference>
<name>A0AAD5X928_9FUNG</name>
<dbReference type="InterPro" id="IPR001619">
    <property type="entry name" value="Sec1-like"/>
</dbReference>
<evidence type="ECO:0000313" key="3">
    <source>
        <dbReference type="EMBL" id="KAJ3055752.1"/>
    </source>
</evidence>
<dbReference type="PIRSF" id="PIRSF005715">
    <property type="entry name" value="VPS45_Sec1"/>
    <property type="match status" value="1"/>
</dbReference>
<sequence length="579" mass="64502">MAAVESNVYSLEQPRSLFPLYNPVSMAVQTYELEKIAKRIISTLATLGEYPHIRYYEPLNARSNLCNRLAHQVQSELDALCRIDTDFPPESPFKRAVLIIVDRSMDMVTPLVHEFTYQAMMNDLLVVEGGKVIYKQEGGASTDSNAAQAQSPSLDEGDAIWQLIRHWHFAEAVEYVRETFNKFISENKAASAALGHAEGEGAAAGGIDSLKAMKDTLSALPQFQEMKAKFSVHINICAECQTTFARRRLEQVATVEQNLSTGELADGRPAKNVMPDMVPLLVDEDVSPLDKVRMLMLYIISLNGIQDTERRRLLEHAKLSLEEIQAITNLNLMGVRLSHSLDKKEEKDERGHYAYRQHAKKKAKGKGGNDDNPYDLSRWVPILKTIMQEQAKNTLDPTIFPWIAEPPISELGGLTKTVSKSQPLLARSPANALTPPDPNHPNSLRTTRPSWATKRPPESKNEANKDETQKEKEAKTVGGDLRKNGPRIILFVLGGVTFSEMRSCYEVMRETGREIILGGTHILNPTQLLESLKELHKADAALTSLSPTTPATATLPELDKRASVVDDGKKKKLGMFKKK</sequence>
<evidence type="ECO:0000256" key="1">
    <source>
        <dbReference type="ARBA" id="ARBA00009884"/>
    </source>
</evidence>
<dbReference type="Gene3D" id="3.90.830.10">
    <property type="entry name" value="Syntaxin Binding Protein 1, Chain A, domain 2"/>
    <property type="match status" value="1"/>
</dbReference>
<feature type="compositionally biased region" description="Basic and acidic residues" evidence="2">
    <location>
        <begin position="343"/>
        <end position="352"/>
    </location>
</feature>
<dbReference type="InterPro" id="IPR027482">
    <property type="entry name" value="Sec1-like_dom2"/>
</dbReference>
<protein>
    <submittedName>
        <fullName evidence="3">Vacuolar sorting protein VPS33/slp1</fullName>
    </submittedName>
</protein>
<feature type="compositionally biased region" description="Basic and acidic residues" evidence="2">
    <location>
        <begin position="455"/>
        <end position="479"/>
    </location>
</feature>
<accession>A0AAD5X928</accession>
<proteinExistence type="inferred from homology"/>
<keyword evidence="4" id="KW-1185">Reference proteome</keyword>
<dbReference type="Gene3D" id="3.40.50.1910">
    <property type="match status" value="1"/>
</dbReference>
<reference evidence="3" key="1">
    <citation type="submission" date="2020-05" db="EMBL/GenBank/DDBJ databases">
        <title>Phylogenomic resolution of chytrid fungi.</title>
        <authorList>
            <person name="Stajich J.E."/>
            <person name="Amses K."/>
            <person name="Simmons R."/>
            <person name="Seto K."/>
            <person name="Myers J."/>
            <person name="Bonds A."/>
            <person name="Quandt C.A."/>
            <person name="Barry K."/>
            <person name="Liu P."/>
            <person name="Grigoriev I."/>
            <person name="Longcore J.E."/>
            <person name="James T.Y."/>
        </authorList>
    </citation>
    <scope>NUCLEOTIDE SEQUENCE</scope>
    <source>
        <strain evidence="3">JEL0318</strain>
    </source>
</reference>
<comment type="similarity">
    <text evidence="1">Belongs to the STXBP/unc-18/SEC1 family.</text>
</comment>
<organism evidence="3 4">
    <name type="scientific">Rhizophlyctis rosea</name>
    <dbReference type="NCBI Taxonomy" id="64517"/>
    <lineage>
        <taxon>Eukaryota</taxon>
        <taxon>Fungi</taxon>
        <taxon>Fungi incertae sedis</taxon>
        <taxon>Chytridiomycota</taxon>
        <taxon>Chytridiomycota incertae sedis</taxon>
        <taxon>Chytridiomycetes</taxon>
        <taxon>Rhizophlyctidales</taxon>
        <taxon>Rhizophlyctidaceae</taxon>
        <taxon>Rhizophlyctis</taxon>
    </lineage>
</organism>
<comment type="caution">
    <text evidence="3">The sequence shown here is derived from an EMBL/GenBank/DDBJ whole genome shotgun (WGS) entry which is preliminary data.</text>
</comment>
<evidence type="ECO:0000256" key="2">
    <source>
        <dbReference type="SAM" id="MobiDB-lite"/>
    </source>
</evidence>
<feature type="compositionally biased region" description="Polar residues" evidence="2">
    <location>
        <begin position="440"/>
        <end position="450"/>
    </location>
</feature>
<dbReference type="InterPro" id="IPR036045">
    <property type="entry name" value="Sec1-like_sf"/>
</dbReference>
<dbReference type="EMBL" id="JADGJD010000062">
    <property type="protein sequence ID" value="KAJ3055752.1"/>
    <property type="molecule type" value="Genomic_DNA"/>
</dbReference>
<gene>
    <name evidence="3" type="primary">SEC1_2</name>
    <name evidence="3" type="ORF">HK097_009405</name>
</gene>
<dbReference type="Pfam" id="PF00995">
    <property type="entry name" value="Sec1"/>
    <property type="match status" value="1"/>
</dbReference>
<feature type="region of interest" description="Disordered" evidence="2">
    <location>
        <begin position="427"/>
        <end position="479"/>
    </location>
</feature>
<dbReference type="GO" id="GO:0016192">
    <property type="term" value="P:vesicle-mediated transport"/>
    <property type="evidence" value="ECO:0007669"/>
    <property type="project" value="InterPro"/>
</dbReference>
<dbReference type="SUPFAM" id="SSF56815">
    <property type="entry name" value="Sec1/munc18-like (SM) proteins"/>
    <property type="match status" value="1"/>
</dbReference>
<dbReference type="PANTHER" id="PTHR11679">
    <property type="entry name" value="VESICLE PROTEIN SORTING-ASSOCIATED"/>
    <property type="match status" value="1"/>
</dbReference>